<comment type="caution">
    <text evidence="8">The sequence shown here is derived from an EMBL/GenBank/DDBJ whole genome shotgun (WGS) entry which is preliminary data.</text>
</comment>
<accession>A0AAE1A1E5</accession>
<keyword evidence="5" id="KW-0813">Transport</keyword>
<keyword evidence="9" id="KW-1185">Reference proteome</keyword>
<evidence type="ECO:0000256" key="2">
    <source>
        <dbReference type="ARBA" id="ARBA00022692"/>
    </source>
</evidence>
<dbReference type="GO" id="GO:0016020">
    <property type="term" value="C:membrane"/>
    <property type="evidence" value="ECO:0007669"/>
    <property type="project" value="UniProtKB-SubCell"/>
</dbReference>
<dbReference type="PRINTS" id="PR00252">
    <property type="entry name" value="NRIONCHANNEL"/>
</dbReference>
<dbReference type="InterPro" id="IPR006029">
    <property type="entry name" value="Neurotrans-gated_channel_TM"/>
</dbReference>
<keyword evidence="5" id="KW-0407">Ion channel</keyword>
<keyword evidence="3 5" id="KW-1133">Transmembrane helix</keyword>
<dbReference type="PROSITE" id="PS00236">
    <property type="entry name" value="NEUROTR_ION_CHANNEL"/>
    <property type="match status" value="1"/>
</dbReference>
<dbReference type="InterPro" id="IPR018000">
    <property type="entry name" value="Neurotransmitter_ion_chnl_CS"/>
</dbReference>
<feature type="transmembrane region" description="Helical" evidence="5">
    <location>
        <begin position="245"/>
        <end position="268"/>
    </location>
</feature>
<feature type="chain" id="PRO_5041768812" evidence="5">
    <location>
        <begin position="31"/>
        <end position="447"/>
    </location>
</feature>
<comment type="subcellular location">
    <subcellularLocation>
        <location evidence="1">Membrane</location>
        <topology evidence="1">Multi-pass membrane protein</topology>
    </subcellularLocation>
</comment>
<dbReference type="AlphaFoldDB" id="A0AAE1A1E5"/>
<feature type="transmembrane region" description="Helical" evidence="5">
    <location>
        <begin position="421"/>
        <end position="444"/>
    </location>
</feature>
<organism evidence="8 9">
    <name type="scientific">Elysia crispata</name>
    <name type="common">lettuce slug</name>
    <dbReference type="NCBI Taxonomy" id="231223"/>
    <lineage>
        <taxon>Eukaryota</taxon>
        <taxon>Metazoa</taxon>
        <taxon>Spiralia</taxon>
        <taxon>Lophotrochozoa</taxon>
        <taxon>Mollusca</taxon>
        <taxon>Gastropoda</taxon>
        <taxon>Heterobranchia</taxon>
        <taxon>Euthyneura</taxon>
        <taxon>Panpulmonata</taxon>
        <taxon>Sacoglossa</taxon>
        <taxon>Placobranchoidea</taxon>
        <taxon>Plakobranchidae</taxon>
        <taxon>Elysia</taxon>
    </lineage>
</organism>
<proteinExistence type="inferred from homology"/>
<sequence length="447" mass="49522">MAFHCDPFSYRARVFPMLFLVLLAAPSCYGGTYRQKKALHDTLLSSSNYNPDQRPVLNQSDTLYVNVMFALVSIVEINDVVQSFKINGFLGLFWNDEILRWNSSDYGGETVMAPKITSVFRPRLIMLNTMEDRDLFEDDFAPLSVYSDGSVDWAPGSIFPAACKLDLTKYPFDEQHCEIEMITMNFEATELVLQPASGTVGLGFFTKNGQWDITNTSVSCPVRDIGNEDKSTVLVTFDVKRKPTFLVLSMLLPIVFLSLLNLMVFVIPVDSGEKISYGITVLLALSVFMSIMSSMLPSSSESMPLMISYIFILMAISVLTVVDSIVIVGLHHMEEKEEKSQKAKANFKSALPKIGLLRKAVAPLQKSLSASEDLVNQNEAGLKSLNVDGKKPLEKSPSSLVILPKLGEESRVNKYKLIGKYIDMVSLAVFGVVWVSVTIGFMAAMSA</sequence>
<feature type="signal peptide" evidence="5">
    <location>
        <begin position="1"/>
        <end position="30"/>
    </location>
</feature>
<evidence type="ECO:0000256" key="1">
    <source>
        <dbReference type="ARBA" id="ARBA00004141"/>
    </source>
</evidence>
<dbReference type="Pfam" id="PF02931">
    <property type="entry name" value="Neur_chan_LBD"/>
    <property type="match status" value="1"/>
</dbReference>
<comment type="similarity">
    <text evidence="5">Belongs to the ligand-gated ion channel (TC 1.A.9) family.</text>
</comment>
<keyword evidence="2 5" id="KW-0812">Transmembrane</keyword>
<feature type="domain" description="Neurotransmitter-gated ion-channel ligand-binding" evidence="6">
    <location>
        <begin position="38"/>
        <end position="243"/>
    </location>
</feature>
<dbReference type="InterPro" id="IPR006202">
    <property type="entry name" value="Neur_chan_lig-bd"/>
</dbReference>
<evidence type="ECO:0000256" key="4">
    <source>
        <dbReference type="ARBA" id="ARBA00023136"/>
    </source>
</evidence>
<keyword evidence="5" id="KW-0406">Ion transport</keyword>
<dbReference type="CDD" id="cd18989">
    <property type="entry name" value="LGIC_ECD_cation"/>
    <property type="match status" value="1"/>
</dbReference>
<name>A0AAE1A1E5_9GAST</name>
<dbReference type="EMBL" id="JAWDGP010002956">
    <property type="protein sequence ID" value="KAK3778452.1"/>
    <property type="molecule type" value="Genomic_DNA"/>
</dbReference>
<keyword evidence="4 5" id="KW-0472">Membrane</keyword>
<dbReference type="GO" id="GO:0005230">
    <property type="term" value="F:extracellular ligand-gated monoatomic ion channel activity"/>
    <property type="evidence" value="ECO:0007669"/>
    <property type="project" value="InterPro"/>
</dbReference>
<keyword evidence="5" id="KW-0732">Signal</keyword>
<feature type="transmembrane region" description="Helical" evidence="5">
    <location>
        <begin position="275"/>
        <end position="295"/>
    </location>
</feature>
<dbReference type="InterPro" id="IPR036734">
    <property type="entry name" value="Neur_chan_lig-bd_sf"/>
</dbReference>
<dbReference type="Gene3D" id="2.70.170.10">
    <property type="entry name" value="Neurotransmitter-gated ion-channel ligand-binding domain"/>
    <property type="match status" value="1"/>
</dbReference>
<dbReference type="InterPro" id="IPR036719">
    <property type="entry name" value="Neuro-gated_channel_TM_sf"/>
</dbReference>
<dbReference type="InterPro" id="IPR006201">
    <property type="entry name" value="Neur_channel"/>
</dbReference>
<dbReference type="SUPFAM" id="SSF63712">
    <property type="entry name" value="Nicotinic receptor ligand binding domain-like"/>
    <property type="match status" value="1"/>
</dbReference>
<evidence type="ECO:0000259" key="7">
    <source>
        <dbReference type="Pfam" id="PF02932"/>
    </source>
</evidence>
<dbReference type="Gene3D" id="1.20.58.390">
    <property type="entry name" value="Neurotransmitter-gated ion-channel transmembrane domain"/>
    <property type="match status" value="1"/>
</dbReference>
<evidence type="ECO:0000256" key="5">
    <source>
        <dbReference type="RuleBase" id="RU000687"/>
    </source>
</evidence>
<reference evidence="8" key="1">
    <citation type="journal article" date="2023" name="G3 (Bethesda)">
        <title>A reference genome for the long-term kleptoplast-retaining sea slug Elysia crispata morphotype clarki.</title>
        <authorList>
            <person name="Eastman K.E."/>
            <person name="Pendleton A.L."/>
            <person name="Shaikh M.A."/>
            <person name="Suttiyut T."/>
            <person name="Ogas R."/>
            <person name="Tomko P."/>
            <person name="Gavelis G."/>
            <person name="Widhalm J.R."/>
            <person name="Wisecaver J.H."/>
        </authorList>
    </citation>
    <scope>NUCLEOTIDE SEQUENCE</scope>
    <source>
        <strain evidence="8">ECLA1</strain>
    </source>
</reference>
<dbReference type="PANTHER" id="PTHR18945">
    <property type="entry name" value="NEUROTRANSMITTER GATED ION CHANNEL"/>
    <property type="match status" value="1"/>
</dbReference>
<dbReference type="InterPro" id="IPR038050">
    <property type="entry name" value="Neuro_actylchol_rec"/>
</dbReference>
<dbReference type="Pfam" id="PF02932">
    <property type="entry name" value="Neur_chan_memb"/>
    <property type="match status" value="1"/>
</dbReference>
<dbReference type="Proteomes" id="UP001283361">
    <property type="component" value="Unassembled WGS sequence"/>
</dbReference>
<dbReference type="FunFam" id="2.70.170.10:FF:000028">
    <property type="entry name" value="AcetylCholine Receptor"/>
    <property type="match status" value="1"/>
</dbReference>
<dbReference type="GO" id="GO:0004888">
    <property type="term" value="F:transmembrane signaling receptor activity"/>
    <property type="evidence" value="ECO:0007669"/>
    <property type="project" value="InterPro"/>
</dbReference>
<feature type="domain" description="Neurotransmitter-gated ion-channel transmembrane" evidence="7">
    <location>
        <begin position="251"/>
        <end position="367"/>
    </location>
</feature>
<evidence type="ECO:0000313" key="8">
    <source>
        <dbReference type="EMBL" id="KAK3778452.1"/>
    </source>
</evidence>
<dbReference type="CDD" id="cd19051">
    <property type="entry name" value="LGIC_TM_cation"/>
    <property type="match status" value="1"/>
</dbReference>
<feature type="transmembrane region" description="Helical" evidence="5">
    <location>
        <begin position="307"/>
        <end position="330"/>
    </location>
</feature>
<protein>
    <submittedName>
        <fullName evidence="8">Uncharacterized protein</fullName>
    </submittedName>
</protein>
<evidence type="ECO:0000256" key="3">
    <source>
        <dbReference type="ARBA" id="ARBA00022989"/>
    </source>
</evidence>
<dbReference type="SUPFAM" id="SSF90112">
    <property type="entry name" value="Neurotransmitter-gated ion-channel transmembrane pore"/>
    <property type="match status" value="1"/>
</dbReference>
<gene>
    <name evidence="8" type="ORF">RRG08_014079</name>
</gene>
<evidence type="ECO:0000259" key="6">
    <source>
        <dbReference type="Pfam" id="PF02931"/>
    </source>
</evidence>
<evidence type="ECO:0000313" key="9">
    <source>
        <dbReference type="Proteomes" id="UP001283361"/>
    </source>
</evidence>